<evidence type="ECO:0000256" key="2">
    <source>
        <dbReference type="SAM" id="MobiDB-lite"/>
    </source>
</evidence>
<dbReference type="HOGENOM" id="CLU_540484_0_0_9"/>
<keyword evidence="4" id="KW-1185">Reference proteome</keyword>
<dbReference type="STRING" id="29343.CCDG5_0331"/>
<organism evidence="3 4">
    <name type="scientific">[Clostridium] cellulosi</name>
    <dbReference type="NCBI Taxonomy" id="29343"/>
    <lineage>
        <taxon>Bacteria</taxon>
        <taxon>Bacillati</taxon>
        <taxon>Bacillota</taxon>
        <taxon>Clostridia</taxon>
        <taxon>Eubacteriales</taxon>
        <taxon>Oscillospiraceae</taxon>
        <taxon>Oscillospiraceae incertae sedis</taxon>
    </lineage>
</organism>
<dbReference type="OrthoDB" id="2078612at2"/>
<gene>
    <name evidence="3" type="ORF">CCDG5_0331</name>
</gene>
<dbReference type="AlphaFoldDB" id="A0A078KM04"/>
<feature type="region of interest" description="Disordered" evidence="2">
    <location>
        <begin position="442"/>
        <end position="478"/>
    </location>
</feature>
<dbReference type="KEGG" id="ccel:CCDG5_0331"/>
<feature type="coiled-coil region" evidence="1">
    <location>
        <begin position="323"/>
        <end position="413"/>
    </location>
</feature>
<dbReference type="PANTHER" id="PTHR46753:SF2">
    <property type="entry name" value="FYVE AND COILED-COIL DOMAIN-CONTAINING PROTEIN 1"/>
    <property type="match status" value="1"/>
</dbReference>
<feature type="compositionally biased region" description="Polar residues" evidence="2">
    <location>
        <begin position="450"/>
        <end position="459"/>
    </location>
</feature>
<accession>A0A078KM04</accession>
<protein>
    <submittedName>
        <fullName evidence="3">Uncharacterized protein</fullName>
    </submittedName>
</protein>
<dbReference type="GO" id="GO:0005764">
    <property type="term" value="C:lysosome"/>
    <property type="evidence" value="ECO:0007669"/>
    <property type="project" value="TreeGrafter"/>
</dbReference>
<dbReference type="GO" id="GO:0005776">
    <property type="term" value="C:autophagosome"/>
    <property type="evidence" value="ECO:0007669"/>
    <property type="project" value="TreeGrafter"/>
</dbReference>
<dbReference type="EMBL" id="LM995447">
    <property type="protein sequence ID" value="CDZ23473.1"/>
    <property type="molecule type" value="Genomic_DNA"/>
</dbReference>
<feature type="coiled-coil region" evidence="1">
    <location>
        <begin position="47"/>
        <end position="299"/>
    </location>
</feature>
<evidence type="ECO:0000313" key="3">
    <source>
        <dbReference type="EMBL" id="CDZ23473.1"/>
    </source>
</evidence>
<name>A0A078KM04_9FIRM</name>
<dbReference type="PATRIC" id="fig|29343.3.peg.348"/>
<evidence type="ECO:0000313" key="4">
    <source>
        <dbReference type="Proteomes" id="UP000032431"/>
    </source>
</evidence>
<keyword evidence="1" id="KW-0175">Coiled coil</keyword>
<dbReference type="PANTHER" id="PTHR46753">
    <property type="entry name" value="FYVE AND COILED-COIL DOMAIN-CONTAINING PROTEIN 1"/>
    <property type="match status" value="1"/>
</dbReference>
<proteinExistence type="predicted"/>
<dbReference type="Proteomes" id="UP000032431">
    <property type="component" value="Chromosome I"/>
</dbReference>
<evidence type="ECO:0000256" key="1">
    <source>
        <dbReference type="SAM" id="Coils"/>
    </source>
</evidence>
<sequence>MNDFPDFKSNEIPFAKMPTVAERSIEDELKEKLKPATFGGYSKSSVVQYAKELKDFLEQMRTNLEQQIRELVSEKGNLSQECALLRSQLSDAEKRLANLQRESQEKEQHYTKIIDEMNLKIKNMESDNEALRAENAQIREAEAELQKLRQMLQQKEDEIESLSAQLENSKKINDELKNKIRELENVQQKQDEYNRELEQLKKENMALLNQLKEAEHKNQLLKESTTNEKNAVSEKLGAVLQRNRQLEESLKKIKSEQSNYLIQSEKSYINKLEMVYKALKKEEDDKAALLKRLEEQDKVNARLIDKVKTLTVLVQNSENNPLVNELKSKCSRNEQENRQLKLQIEQLCEKVNVMENEIRNNLSQLEQQKAMFQSLISRFMETQDKLRSVIKEKNDLEVRNLNLVRDVTRLEAKLSAAGNANGFDNHDNMAFTVLKAQANNGDTTTRDSIDIQTDSAEIPSSSLSSQDSDENMAKNLSDPIDIKEARTLNLSQWLEQELKKQGNR</sequence>
<reference evidence="4" key="1">
    <citation type="submission" date="2014-07" db="EMBL/GenBank/DDBJ databases">
        <authorList>
            <person name="Wibberg D."/>
        </authorList>
    </citation>
    <scope>NUCLEOTIDE SEQUENCE [LARGE SCALE GENOMIC DNA]</scope>
    <source>
        <strain evidence="4">DG5</strain>
    </source>
</reference>